<protein>
    <submittedName>
        <fullName evidence="2">Uncharacterized protein</fullName>
    </submittedName>
</protein>
<comment type="caution">
    <text evidence="2">The sequence shown here is derived from an EMBL/GenBank/DDBJ whole genome shotgun (WGS) entry which is preliminary data.</text>
</comment>
<accession>A0A9Q3KG63</accession>
<proteinExistence type="predicted"/>
<dbReference type="EMBL" id="AVOT02107082">
    <property type="protein sequence ID" value="MBW0580257.1"/>
    <property type="molecule type" value="Genomic_DNA"/>
</dbReference>
<evidence type="ECO:0000313" key="2">
    <source>
        <dbReference type="EMBL" id="MBW0580257.1"/>
    </source>
</evidence>
<feature type="region of interest" description="Disordered" evidence="1">
    <location>
        <begin position="32"/>
        <end position="54"/>
    </location>
</feature>
<feature type="non-terminal residue" evidence="2">
    <location>
        <position position="1"/>
    </location>
</feature>
<organism evidence="2 3">
    <name type="scientific">Austropuccinia psidii MF-1</name>
    <dbReference type="NCBI Taxonomy" id="1389203"/>
    <lineage>
        <taxon>Eukaryota</taxon>
        <taxon>Fungi</taxon>
        <taxon>Dikarya</taxon>
        <taxon>Basidiomycota</taxon>
        <taxon>Pucciniomycotina</taxon>
        <taxon>Pucciniomycetes</taxon>
        <taxon>Pucciniales</taxon>
        <taxon>Sphaerophragmiaceae</taxon>
        <taxon>Austropuccinia</taxon>
    </lineage>
</organism>
<gene>
    <name evidence="2" type="ORF">O181_119972</name>
</gene>
<reference evidence="2" key="1">
    <citation type="submission" date="2021-03" db="EMBL/GenBank/DDBJ databases">
        <title>Draft genome sequence of rust myrtle Austropuccinia psidii MF-1, a brazilian biotype.</title>
        <authorList>
            <person name="Quecine M.C."/>
            <person name="Pachon D.M.R."/>
            <person name="Bonatelli M.L."/>
            <person name="Correr F.H."/>
            <person name="Franceschini L.M."/>
            <person name="Leite T.F."/>
            <person name="Margarido G.R.A."/>
            <person name="Almeida C.A."/>
            <person name="Ferrarezi J.A."/>
            <person name="Labate C.A."/>
        </authorList>
    </citation>
    <scope>NUCLEOTIDE SEQUENCE</scope>
    <source>
        <strain evidence="2">MF-1</strain>
    </source>
</reference>
<evidence type="ECO:0000313" key="3">
    <source>
        <dbReference type="Proteomes" id="UP000765509"/>
    </source>
</evidence>
<evidence type="ECO:0000256" key="1">
    <source>
        <dbReference type="SAM" id="MobiDB-lite"/>
    </source>
</evidence>
<sequence length="111" mass="12660">MCPSHSEMDLLFGYKPNVTPIASYYLQEKDSLNGDDDDVSLDKENNGLKSPLNRVPLLHNEDDLVQVENLQDESVTENENQSLIEAARLPNFSQLKWNSANQKEEFKSFTN</sequence>
<keyword evidence="3" id="KW-1185">Reference proteome</keyword>
<dbReference type="Proteomes" id="UP000765509">
    <property type="component" value="Unassembled WGS sequence"/>
</dbReference>
<dbReference type="AlphaFoldDB" id="A0A9Q3KG63"/>
<name>A0A9Q3KG63_9BASI</name>